<keyword evidence="2" id="KW-0732">Signal</keyword>
<accession>A0A9W7XG41</accession>
<gene>
    <name evidence="3" type="ORF">LPJ64_005920</name>
</gene>
<protein>
    <submittedName>
        <fullName evidence="3">Uncharacterized protein</fullName>
    </submittedName>
</protein>
<evidence type="ECO:0000313" key="3">
    <source>
        <dbReference type="EMBL" id="KAJ1642205.1"/>
    </source>
</evidence>
<feature type="compositionally biased region" description="Low complexity" evidence="1">
    <location>
        <begin position="220"/>
        <end position="231"/>
    </location>
</feature>
<sequence>MVSKRVVSLLSLAAYCSAAVLPLHPRADVDIEPYEIGHAIWFIAGFLPDESKLQELDNDGELLQIEVGQPDYEQKAEKYLSSYLSSLEANNNPVSASEWASGIISLLKSSNNRASVLDVPYSSLISALQNSEIAGESADIAKELIKYIVSARDLAPELFPQTFELETGAAGTKTGSEHISASASFSDNKLSAANSNETESEQGDLSSEDKDEDTDEPAESNSKSSGPSASSRFTLSLLSASIAISAMVSLF</sequence>
<comment type="caution">
    <text evidence="3">The sequence shown here is derived from an EMBL/GenBank/DDBJ whole genome shotgun (WGS) entry which is preliminary data.</text>
</comment>
<feature type="region of interest" description="Disordered" evidence="1">
    <location>
        <begin position="187"/>
        <end position="231"/>
    </location>
</feature>
<feature type="compositionally biased region" description="Acidic residues" evidence="1">
    <location>
        <begin position="209"/>
        <end position="218"/>
    </location>
</feature>
<evidence type="ECO:0000256" key="2">
    <source>
        <dbReference type="SAM" id="SignalP"/>
    </source>
</evidence>
<organism evidence="3 4">
    <name type="scientific">Coemansia asiatica</name>
    <dbReference type="NCBI Taxonomy" id="1052880"/>
    <lineage>
        <taxon>Eukaryota</taxon>
        <taxon>Fungi</taxon>
        <taxon>Fungi incertae sedis</taxon>
        <taxon>Zoopagomycota</taxon>
        <taxon>Kickxellomycotina</taxon>
        <taxon>Kickxellomycetes</taxon>
        <taxon>Kickxellales</taxon>
        <taxon>Kickxellaceae</taxon>
        <taxon>Coemansia</taxon>
    </lineage>
</organism>
<dbReference type="Proteomes" id="UP001145021">
    <property type="component" value="Unassembled WGS sequence"/>
</dbReference>
<proteinExistence type="predicted"/>
<dbReference type="AlphaFoldDB" id="A0A9W7XG41"/>
<feature type="chain" id="PRO_5040793465" evidence="2">
    <location>
        <begin position="19"/>
        <end position="251"/>
    </location>
</feature>
<reference evidence="3" key="1">
    <citation type="submission" date="2022-07" db="EMBL/GenBank/DDBJ databases">
        <title>Phylogenomic reconstructions and comparative analyses of Kickxellomycotina fungi.</title>
        <authorList>
            <person name="Reynolds N.K."/>
            <person name="Stajich J.E."/>
            <person name="Barry K."/>
            <person name="Grigoriev I.V."/>
            <person name="Crous P."/>
            <person name="Smith M.E."/>
        </authorList>
    </citation>
    <scope>NUCLEOTIDE SEQUENCE</scope>
    <source>
        <strain evidence="3">NBRC 105413</strain>
    </source>
</reference>
<feature type="signal peptide" evidence="2">
    <location>
        <begin position="1"/>
        <end position="18"/>
    </location>
</feature>
<evidence type="ECO:0000313" key="4">
    <source>
        <dbReference type="Proteomes" id="UP001145021"/>
    </source>
</evidence>
<feature type="compositionally biased region" description="Polar residues" evidence="1">
    <location>
        <begin position="187"/>
        <end position="197"/>
    </location>
</feature>
<evidence type="ECO:0000256" key="1">
    <source>
        <dbReference type="SAM" id="MobiDB-lite"/>
    </source>
</evidence>
<name>A0A9W7XG41_9FUNG</name>
<keyword evidence="4" id="KW-1185">Reference proteome</keyword>
<dbReference type="EMBL" id="JANBOH010000450">
    <property type="protein sequence ID" value="KAJ1642205.1"/>
    <property type="molecule type" value="Genomic_DNA"/>
</dbReference>